<keyword evidence="4 7" id="KW-0560">Oxidoreductase</keyword>
<feature type="binding site" evidence="7">
    <location>
        <position position="499"/>
    </location>
    <ligand>
        <name>hybrid [4Fe-2O-2S] cluster</name>
        <dbReference type="ChEBI" id="CHEBI:60519"/>
    </ligand>
</feature>
<feature type="binding site" evidence="7">
    <location>
        <position position="23"/>
    </location>
    <ligand>
        <name>[4Fe-4S] cluster</name>
        <dbReference type="ChEBI" id="CHEBI:49883"/>
    </ligand>
</feature>
<dbReference type="NCBIfam" id="TIGR01703">
    <property type="entry name" value="hybrid_clust"/>
    <property type="match status" value="1"/>
</dbReference>
<feature type="binding site" evidence="7">
    <location>
        <position position="497"/>
    </location>
    <ligand>
        <name>hybrid [4Fe-2O-2S] cluster</name>
        <dbReference type="ChEBI" id="CHEBI:60519"/>
    </ligand>
</feature>
<evidence type="ECO:0000256" key="2">
    <source>
        <dbReference type="ARBA" id="ARBA00022490"/>
    </source>
</evidence>
<feature type="binding site" evidence="7">
    <location>
        <position position="273"/>
    </location>
    <ligand>
        <name>hybrid [4Fe-2O-2S] cluster</name>
        <dbReference type="ChEBI" id="CHEBI:60519"/>
    </ligand>
</feature>
<dbReference type="Proteomes" id="UP000262325">
    <property type="component" value="Unassembled WGS sequence"/>
</dbReference>
<accession>A0A3D5Q9B8</accession>
<dbReference type="FunFam" id="3.40.50.2030:FF:000001">
    <property type="entry name" value="Hydroxylamine reductase"/>
    <property type="match status" value="1"/>
</dbReference>
<proteinExistence type="inferred from homology"/>
<reference evidence="8 9" key="1">
    <citation type="journal article" date="2018" name="Nat. Biotechnol.">
        <title>A standardized bacterial taxonomy based on genome phylogeny substantially revises the tree of life.</title>
        <authorList>
            <person name="Parks D.H."/>
            <person name="Chuvochina M."/>
            <person name="Waite D.W."/>
            <person name="Rinke C."/>
            <person name="Skarshewski A."/>
            <person name="Chaumeil P.A."/>
            <person name="Hugenholtz P."/>
        </authorList>
    </citation>
    <scope>NUCLEOTIDE SEQUENCE [LARGE SCALE GENOMIC DNA]</scope>
    <source>
        <strain evidence="8">UBA8672</strain>
    </source>
</reference>
<dbReference type="EMBL" id="DPPF01000027">
    <property type="protein sequence ID" value="HCW92298.1"/>
    <property type="molecule type" value="Genomic_DNA"/>
</dbReference>
<keyword evidence="2 7" id="KW-0963">Cytoplasm</keyword>
<feature type="binding site" evidence="7">
    <location>
        <position position="17"/>
    </location>
    <ligand>
        <name>[4Fe-4S] cluster</name>
        <dbReference type="ChEBI" id="CHEBI:49883"/>
    </ligand>
</feature>
<dbReference type="FunFam" id="3.40.50.2030:FF:000002">
    <property type="entry name" value="Hydroxylamine reductase"/>
    <property type="match status" value="1"/>
</dbReference>
<name>A0A3D5Q9B8_FLESI</name>
<feature type="binding site" evidence="7">
    <location>
        <position position="317"/>
    </location>
    <ligand>
        <name>hybrid [4Fe-2O-2S] cluster</name>
        <dbReference type="ChEBI" id="CHEBI:60519"/>
    </ligand>
</feature>
<evidence type="ECO:0000313" key="8">
    <source>
        <dbReference type="EMBL" id="HCW92298.1"/>
    </source>
</evidence>
<evidence type="ECO:0000256" key="6">
    <source>
        <dbReference type="ARBA" id="ARBA00023014"/>
    </source>
</evidence>
<gene>
    <name evidence="7" type="primary">hcp</name>
    <name evidence="8" type="ORF">DHM44_01305</name>
</gene>
<keyword evidence="5 7" id="KW-0408">Iron</keyword>
<dbReference type="SUPFAM" id="SSF56821">
    <property type="entry name" value="Prismane protein-like"/>
    <property type="match status" value="1"/>
</dbReference>
<comment type="similarity">
    <text evidence="7">Belongs to the HCP family.</text>
</comment>
<evidence type="ECO:0000256" key="3">
    <source>
        <dbReference type="ARBA" id="ARBA00022723"/>
    </source>
</evidence>
<dbReference type="InterPro" id="IPR011254">
    <property type="entry name" value="Prismane-like_sf"/>
</dbReference>
<dbReference type="GO" id="GO:0051539">
    <property type="term" value="F:4 iron, 4 sulfur cluster binding"/>
    <property type="evidence" value="ECO:0007669"/>
    <property type="project" value="UniProtKB-KW"/>
</dbReference>
<feature type="binding site" evidence="7">
    <location>
        <position position="462"/>
    </location>
    <ligand>
        <name>hybrid [4Fe-2O-2S] cluster</name>
        <dbReference type="ChEBI" id="CHEBI:60519"/>
    </ligand>
</feature>
<dbReference type="Pfam" id="PF03063">
    <property type="entry name" value="Prismane"/>
    <property type="match status" value="1"/>
</dbReference>
<dbReference type="InterPro" id="IPR016099">
    <property type="entry name" value="Prismane-like_a/b-sand"/>
</dbReference>
<dbReference type="PANTHER" id="PTHR30109">
    <property type="entry name" value="HYDROXYLAMINE REDUCTASE"/>
    <property type="match status" value="1"/>
</dbReference>
<dbReference type="PANTHER" id="PTHR30109:SF0">
    <property type="entry name" value="HYDROXYLAMINE REDUCTASE"/>
    <property type="match status" value="1"/>
</dbReference>
<feature type="binding site" evidence="7">
    <location>
        <position position="249"/>
    </location>
    <ligand>
        <name>hybrid [4Fe-2O-2S] cluster</name>
        <dbReference type="ChEBI" id="CHEBI:60519"/>
    </ligand>
</feature>
<evidence type="ECO:0000256" key="4">
    <source>
        <dbReference type="ARBA" id="ARBA00023002"/>
    </source>
</evidence>
<dbReference type="GO" id="GO:0005737">
    <property type="term" value="C:cytoplasm"/>
    <property type="evidence" value="ECO:0007669"/>
    <property type="project" value="UniProtKB-SubCell"/>
</dbReference>
<evidence type="ECO:0000256" key="5">
    <source>
        <dbReference type="ARBA" id="ARBA00023004"/>
    </source>
</evidence>
<dbReference type="Gene3D" id="1.20.1270.20">
    <property type="match status" value="2"/>
</dbReference>
<dbReference type="InterPro" id="IPR016100">
    <property type="entry name" value="Prismane_a-bundle"/>
</dbReference>
<comment type="function">
    <text evidence="7">Catalyzes the reduction of hydroxylamine to form NH(3) and H(2)O.</text>
</comment>
<keyword evidence="7" id="KW-0004">4Fe-4S</keyword>
<organism evidence="8 9">
    <name type="scientific">Flexistipes sinusarabici</name>
    <dbReference type="NCBI Taxonomy" id="2352"/>
    <lineage>
        <taxon>Bacteria</taxon>
        <taxon>Pseudomonadati</taxon>
        <taxon>Deferribacterota</taxon>
        <taxon>Deferribacteres</taxon>
        <taxon>Deferribacterales</taxon>
        <taxon>Flexistipitaceae</taxon>
        <taxon>Flexistipes</taxon>
    </lineage>
</organism>
<dbReference type="CDD" id="cd01914">
    <property type="entry name" value="HCP"/>
    <property type="match status" value="1"/>
</dbReference>
<feature type="binding site" evidence="7">
    <location>
        <position position="437"/>
    </location>
    <ligand>
        <name>hybrid [4Fe-2O-2S] cluster</name>
        <dbReference type="ChEBI" id="CHEBI:60519"/>
    </ligand>
</feature>
<comment type="catalytic activity">
    <reaction evidence="7">
        <text>A + NH4(+) + H2O = hydroxylamine + AH2 + H(+)</text>
        <dbReference type="Rhea" id="RHEA:22052"/>
        <dbReference type="ChEBI" id="CHEBI:13193"/>
        <dbReference type="ChEBI" id="CHEBI:15377"/>
        <dbReference type="ChEBI" id="CHEBI:15378"/>
        <dbReference type="ChEBI" id="CHEBI:15429"/>
        <dbReference type="ChEBI" id="CHEBI:17499"/>
        <dbReference type="ChEBI" id="CHEBI:28938"/>
        <dbReference type="EC" id="1.7.99.1"/>
    </reaction>
</comment>
<feature type="binding site" description="via persulfide group" evidence="7">
    <location>
        <position position="409"/>
    </location>
    <ligand>
        <name>hybrid [4Fe-2O-2S] cluster</name>
        <dbReference type="ChEBI" id="CHEBI:60519"/>
    </ligand>
</feature>
<comment type="subcellular location">
    <subcellularLocation>
        <location evidence="1 7">Cytoplasm</location>
    </subcellularLocation>
</comment>
<dbReference type="Gene3D" id="3.40.50.2030">
    <property type="match status" value="2"/>
</dbReference>
<comment type="caution">
    <text evidence="8">The sequence shown here is derived from an EMBL/GenBank/DDBJ whole genome shotgun (WGS) entry which is preliminary data.</text>
</comment>
<dbReference type="NCBIfam" id="NF003658">
    <property type="entry name" value="PRK05290.1"/>
    <property type="match status" value="1"/>
</dbReference>
<dbReference type="InterPro" id="IPR010048">
    <property type="entry name" value="Hydroxylam_reduct"/>
</dbReference>
<sequence length="556" mass="61617">MSMFCFQCQEAAKNEGCTVKGVCGKDEEVAKLQDALVYLLKGTGFWAKKARQYGVTDEEVDLFILEGLFATVTNVNFDAERFVEYCNKAADLKSKIRDEFLNAYKQKEDSDFSEEIPREAAWEPAKTKEDYLAKAEEDGVLAEENEDIRSLKELLIYGLKGIAAYADHAYVLNEKSDDIFSFAETALAETTRENITSEELISLVMQAGDTAVKAMEILDKANTGRYGKQEITSVNTSLKEGPGILVSGHDLLDLEELLKQTEGTGINIYTHGEMLPANAYPELKKYDHLVGNFGTAWYNQRSEFEEFNGPILFTTNCIVPPKDSYKDRIYTTGLVGWPGCKHIPNAKTGEQKDFSSLIEHAKQLGSLQPQENKELTIGFAKDQVMELADKVIDAVKSGAIKRFVVMGGCDGRHKSREYYTEVAKDLPEDTVILTAGCAKYRYNMLDLGDIGGIPRILDAGQCNDSYSLAYIALQLKDAFGLDDINDLPISYDIAWYEQKAVCVLLALLALGVKGIRLGPTVPAFLSPNVVNVLVENFGIKPIEDPETDIEAMMAGK</sequence>
<dbReference type="AlphaFoldDB" id="A0A3D5Q9B8"/>
<comment type="cofactor">
    <cofactor evidence="7">
        <name>hybrid [4Fe-2O-2S] cluster</name>
        <dbReference type="ChEBI" id="CHEBI:60519"/>
    </cofactor>
    <text evidence="7">Binds 1 hybrid [4Fe-2O-2S] cluster.</text>
</comment>
<evidence type="ECO:0000256" key="1">
    <source>
        <dbReference type="ARBA" id="ARBA00004496"/>
    </source>
</evidence>
<dbReference type="InterPro" id="IPR004137">
    <property type="entry name" value="HCP/CODH"/>
</dbReference>
<protein>
    <recommendedName>
        <fullName evidence="7">Hydroxylamine reductase</fullName>
        <ecNumber evidence="7">1.7.99.1</ecNumber>
    </recommendedName>
    <alternativeName>
        <fullName evidence="7">Hybrid-cluster protein</fullName>
        <shortName evidence="7">HCP</shortName>
    </alternativeName>
    <alternativeName>
        <fullName evidence="7">Prismane protein</fullName>
    </alternativeName>
</protein>
<evidence type="ECO:0000256" key="7">
    <source>
        <dbReference type="HAMAP-Rule" id="MF_00069"/>
    </source>
</evidence>
<dbReference type="GO" id="GO:0042542">
    <property type="term" value="P:response to hydrogen peroxide"/>
    <property type="evidence" value="ECO:0007669"/>
    <property type="project" value="TreeGrafter"/>
</dbReference>
<dbReference type="PIRSF" id="PIRSF000076">
    <property type="entry name" value="HCP"/>
    <property type="match status" value="1"/>
</dbReference>
<feature type="binding site" evidence="7">
    <location>
        <position position="8"/>
    </location>
    <ligand>
        <name>[4Fe-4S] cluster</name>
        <dbReference type="ChEBI" id="CHEBI:49883"/>
    </ligand>
</feature>
<keyword evidence="6 7" id="KW-0411">Iron-sulfur</keyword>
<comment type="cofactor">
    <cofactor evidence="7">
        <name>[4Fe-4S] cluster</name>
        <dbReference type="ChEBI" id="CHEBI:49883"/>
    </cofactor>
    <text evidence="7">Binds 1 [4Fe-4S] cluster.</text>
</comment>
<dbReference type="GO" id="GO:0046872">
    <property type="term" value="F:metal ion binding"/>
    <property type="evidence" value="ECO:0007669"/>
    <property type="project" value="UniProtKB-KW"/>
</dbReference>
<dbReference type="EC" id="1.7.99.1" evidence="7"/>
<feature type="binding site" evidence="7">
    <location>
        <position position="5"/>
    </location>
    <ligand>
        <name>[4Fe-4S] cluster</name>
        <dbReference type="ChEBI" id="CHEBI:49883"/>
    </ligand>
</feature>
<keyword evidence="3 7" id="KW-0479">Metal-binding</keyword>
<feature type="modified residue" description="Cysteine persulfide" evidence="7">
    <location>
        <position position="409"/>
    </location>
</feature>
<evidence type="ECO:0000313" key="9">
    <source>
        <dbReference type="Proteomes" id="UP000262325"/>
    </source>
</evidence>
<dbReference type="HAMAP" id="MF_00069">
    <property type="entry name" value="Hydroxylam_reduct"/>
    <property type="match status" value="1"/>
</dbReference>
<dbReference type="GO" id="GO:0050418">
    <property type="term" value="F:hydroxylamine reductase activity"/>
    <property type="evidence" value="ECO:0007669"/>
    <property type="project" value="UniProtKB-UniRule"/>
</dbReference>
<dbReference type="GO" id="GO:0004601">
    <property type="term" value="F:peroxidase activity"/>
    <property type="evidence" value="ECO:0007669"/>
    <property type="project" value="TreeGrafter"/>
</dbReference>